<dbReference type="AlphaFoldDB" id="A0A6A6CA06"/>
<dbReference type="InterPro" id="IPR006913">
    <property type="entry name" value="CENP-V/GFA"/>
</dbReference>
<sequence>MTSRSNDLPSGKQDEEPKEYRGSCLCGLFTYKLTSDPLLSTICYCLNCRKWTGSAFTAGLAFPLSSLRPSEESKAYIRQFIDTSQSGNELQRTFCGECGSSVYTEVPWADVVSVARGGLEEGEKLPAPSTEYWCCRKEEWVDVKEIGESFQRND</sequence>
<dbReference type="GeneID" id="54561126"/>
<dbReference type="GO" id="GO:0046872">
    <property type="term" value="F:metal ion binding"/>
    <property type="evidence" value="ECO:0007669"/>
    <property type="project" value="UniProtKB-KW"/>
</dbReference>
<dbReference type="PANTHER" id="PTHR33337">
    <property type="entry name" value="GFA DOMAIN-CONTAINING PROTEIN"/>
    <property type="match status" value="1"/>
</dbReference>
<feature type="domain" description="CENP-V/GFA" evidence="5">
    <location>
        <begin position="20"/>
        <end position="134"/>
    </location>
</feature>
<keyword evidence="4" id="KW-0456">Lyase</keyword>
<keyword evidence="2" id="KW-0479">Metal-binding</keyword>
<dbReference type="OrthoDB" id="2212170at2759"/>
<name>A0A6A6CA06_ZASCE</name>
<dbReference type="Pfam" id="PF04828">
    <property type="entry name" value="GFA"/>
    <property type="match status" value="1"/>
</dbReference>
<evidence type="ECO:0000256" key="4">
    <source>
        <dbReference type="ARBA" id="ARBA00023239"/>
    </source>
</evidence>
<evidence type="ECO:0000256" key="2">
    <source>
        <dbReference type="ARBA" id="ARBA00022723"/>
    </source>
</evidence>
<evidence type="ECO:0000256" key="3">
    <source>
        <dbReference type="ARBA" id="ARBA00022833"/>
    </source>
</evidence>
<protein>
    <recommendedName>
        <fullName evidence="5">CENP-V/GFA domain-containing protein</fullName>
    </recommendedName>
</protein>
<accession>A0A6A6CA06</accession>
<dbReference type="Proteomes" id="UP000799537">
    <property type="component" value="Unassembled WGS sequence"/>
</dbReference>
<keyword evidence="7" id="KW-1185">Reference proteome</keyword>
<gene>
    <name evidence="6" type="ORF">M409DRAFT_25841</name>
</gene>
<reference evidence="6" key="1">
    <citation type="journal article" date="2020" name="Stud. Mycol.">
        <title>101 Dothideomycetes genomes: a test case for predicting lifestyles and emergence of pathogens.</title>
        <authorList>
            <person name="Haridas S."/>
            <person name="Albert R."/>
            <person name="Binder M."/>
            <person name="Bloem J."/>
            <person name="Labutti K."/>
            <person name="Salamov A."/>
            <person name="Andreopoulos B."/>
            <person name="Baker S."/>
            <person name="Barry K."/>
            <person name="Bills G."/>
            <person name="Bluhm B."/>
            <person name="Cannon C."/>
            <person name="Castanera R."/>
            <person name="Culley D."/>
            <person name="Daum C."/>
            <person name="Ezra D."/>
            <person name="Gonzalez J."/>
            <person name="Henrissat B."/>
            <person name="Kuo A."/>
            <person name="Liang C."/>
            <person name="Lipzen A."/>
            <person name="Lutzoni F."/>
            <person name="Magnuson J."/>
            <person name="Mondo S."/>
            <person name="Nolan M."/>
            <person name="Ohm R."/>
            <person name="Pangilinan J."/>
            <person name="Park H.-J."/>
            <person name="Ramirez L."/>
            <person name="Alfaro M."/>
            <person name="Sun H."/>
            <person name="Tritt A."/>
            <person name="Yoshinaga Y."/>
            <person name="Zwiers L.-H."/>
            <person name="Turgeon B."/>
            <person name="Goodwin S."/>
            <person name="Spatafora J."/>
            <person name="Crous P."/>
            <person name="Grigoriev I."/>
        </authorList>
    </citation>
    <scope>NUCLEOTIDE SEQUENCE</scope>
    <source>
        <strain evidence="6">ATCC 36951</strain>
    </source>
</reference>
<dbReference type="EMBL" id="ML993607">
    <property type="protein sequence ID" value="KAF2163653.1"/>
    <property type="molecule type" value="Genomic_DNA"/>
</dbReference>
<dbReference type="PROSITE" id="PS51891">
    <property type="entry name" value="CENP_V_GFA"/>
    <property type="match status" value="1"/>
</dbReference>
<evidence type="ECO:0000256" key="1">
    <source>
        <dbReference type="ARBA" id="ARBA00005495"/>
    </source>
</evidence>
<dbReference type="RefSeq" id="XP_033664542.1">
    <property type="nucleotide sequence ID" value="XM_033807854.1"/>
</dbReference>
<keyword evidence="3" id="KW-0862">Zinc</keyword>
<dbReference type="Gene3D" id="3.90.1590.10">
    <property type="entry name" value="glutathione-dependent formaldehyde- activating enzyme (gfa)"/>
    <property type="match status" value="1"/>
</dbReference>
<dbReference type="SUPFAM" id="SSF51316">
    <property type="entry name" value="Mss4-like"/>
    <property type="match status" value="1"/>
</dbReference>
<dbReference type="InterPro" id="IPR011057">
    <property type="entry name" value="Mss4-like_sf"/>
</dbReference>
<comment type="similarity">
    <text evidence="1">Belongs to the Gfa family.</text>
</comment>
<organism evidence="6 7">
    <name type="scientific">Zasmidium cellare ATCC 36951</name>
    <dbReference type="NCBI Taxonomy" id="1080233"/>
    <lineage>
        <taxon>Eukaryota</taxon>
        <taxon>Fungi</taxon>
        <taxon>Dikarya</taxon>
        <taxon>Ascomycota</taxon>
        <taxon>Pezizomycotina</taxon>
        <taxon>Dothideomycetes</taxon>
        <taxon>Dothideomycetidae</taxon>
        <taxon>Mycosphaerellales</taxon>
        <taxon>Mycosphaerellaceae</taxon>
        <taxon>Zasmidium</taxon>
    </lineage>
</organism>
<evidence type="ECO:0000313" key="7">
    <source>
        <dbReference type="Proteomes" id="UP000799537"/>
    </source>
</evidence>
<dbReference type="GO" id="GO:0016846">
    <property type="term" value="F:carbon-sulfur lyase activity"/>
    <property type="evidence" value="ECO:0007669"/>
    <property type="project" value="InterPro"/>
</dbReference>
<evidence type="ECO:0000313" key="6">
    <source>
        <dbReference type="EMBL" id="KAF2163653.1"/>
    </source>
</evidence>
<proteinExistence type="inferred from homology"/>
<evidence type="ECO:0000259" key="5">
    <source>
        <dbReference type="PROSITE" id="PS51891"/>
    </source>
</evidence>
<dbReference type="PANTHER" id="PTHR33337:SF36">
    <property type="entry name" value="DUF636 DOMAIN PROTEIN (AFU_ORTHOLOGUE AFUA_3G01340)"/>
    <property type="match status" value="1"/>
</dbReference>